<keyword evidence="4" id="KW-1185">Reference proteome</keyword>
<dbReference type="AlphaFoldDB" id="A0A8H3UAA7"/>
<evidence type="ECO:0000313" key="1">
    <source>
        <dbReference type="EMBL" id="KAE9966389.1"/>
    </source>
</evidence>
<dbReference type="Proteomes" id="UP000490939">
    <property type="component" value="Unassembled WGS sequence"/>
</dbReference>
<comment type="caution">
    <text evidence="1">The sequence shown here is derived from an EMBL/GenBank/DDBJ whole genome shotgun (WGS) entry which is preliminary data.</text>
</comment>
<evidence type="ECO:0000313" key="3">
    <source>
        <dbReference type="Proteomes" id="UP000433883"/>
    </source>
</evidence>
<sequence>MANNSTPPTVNGHDALQLRPTCCPTCQISSTAPSAQIADVSPQHSQYTITSLYWLENTSLSSVGLFIPLCRFKEWIQTTDCGTFSQLRSLHIQMVCNDTQCEECFLPTRKGAKQVRDFLPLLRFAMTYGDCGVDFALPFGGTAAIEPQPLNHDEKMFVRYEGKVPADMVVERFMDVDFSAAGTWYGVFFVWASVREQEEGYAERGELFFSVKAKLGEAMAVWVRRFGDLCGDERVLGFLWNGMAERIMVDVLGGFYGVDGGEGREDTMYGRVEIEVDVIKSWQ</sequence>
<evidence type="ECO:0000313" key="4">
    <source>
        <dbReference type="Proteomes" id="UP000490939"/>
    </source>
</evidence>
<dbReference type="EMBL" id="WNWR01000602">
    <property type="protein sequence ID" value="KAE9973169.1"/>
    <property type="molecule type" value="Genomic_DNA"/>
</dbReference>
<protein>
    <submittedName>
        <fullName evidence="1">Uncharacterized protein</fullName>
    </submittedName>
</protein>
<reference evidence="1 3" key="1">
    <citation type="submission" date="2019-11" db="EMBL/GenBank/DDBJ databases">
        <title>Venturia inaequalis Genome Resource.</title>
        <authorList>
            <person name="Lichtner F.J."/>
        </authorList>
    </citation>
    <scope>NUCLEOTIDE SEQUENCE [LARGE SCALE GENOMIC DNA]</scope>
    <source>
        <strain evidence="1">Bline_iso_100314</strain>
        <strain evidence="2 4">DMI_063113</strain>
    </source>
</reference>
<dbReference type="EMBL" id="WNWQ01000533">
    <property type="protein sequence ID" value="KAE9966389.1"/>
    <property type="molecule type" value="Genomic_DNA"/>
</dbReference>
<name>A0A8H3UAA7_VENIN</name>
<dbReference type="Proteomes" id="UP000433883">
    <property type="component" value="Unassembled WGS sequence"/>
</dbReference>
<gene>
    <name evidence="1" type="ORF">BLS_007032</name>
    <name evidence="2" type="ORF">EG327_009256</name>
</gene>
<organism evidence="1 3">
    <name type="scientific">Venturia inaequalis</name>
    <name type="common">Apple scab fungus</name>
    <dbReference type="NCBI Taxonomy" id="5025"/>
    <lineage>
        <taxon>Eukaryota</taxon>
        <taxon>Fungi</taxon>
        <taxon>Dikarya</taxon>
        <taxon>Ascomycota</taxon>
        <taxon>Pezizomycotina</taxon>
        <taxon>Dothideomycetes</taxon>
        <taxon>Pleosporomycetidae</taxon>
        <taxon>Venturiales</taxon>
        <taxon>Venturiaceae</taxon>
        <taxon>Venturia</taxon>
    </lineage>
</organism>
<accession>A0A8H3UAA7</accession>
<proteinExistence type="predicted"/>
<evidence type="ECO:0000313" key="2">
    <source>
        <dbReference type="EMBL" id="KAE9973169.1"/>
    </source>
</evidence>